<dbReference type="AlphaFoldDB" id="A0A7U4DN07"/>
<dbReference type="EMBL" id="CP002364">
    <property type="protein sequence ID" value="ADW16526.1"/>
    <property type="molecule type" value="Genomic_DNA"/>
</dbReference>
<protein>
    <recommendedName>
        <fullName evidence="2">ATP-grasp domain-containing protein</fullName>
    </recommendedName>
</protein>
<keyword evidence="1" id="KW-0547">Nucleotide-binding</keyword>
<dbReference type="GO" id="GO:0005524">
    <property type="term" value="F:ATP binding"/>
    <property type="evidence" value="ECO:0007669"/>
    <property type="project" value="UniProtKB-UniRule"/>
</dbReference>
<evidence type="ECO:0000313" key="3">
    <source>
        <dbReference type="EMBL" id="ADW16526.1"/>
    </source>
</evidence>
<dbReference type="Gene3D" id="3.40.50.20">
    <property type="match status" value="1"/>
</dbReference>
<dbReference type="SUPFAM" id="SSF56059">
    <property type="entry name" value="Glutathione synthetase ATP-binding domain-like"/>
    <property type="match status" value="1"/>
</dbReference>
<keyword evidence="1" id="KW-0067">ATP-binding</keyword>
<dbReference type="InterPro" id="IPR011761">
    <property type="entry name" value="ATP-grasp"/>
</dbReference>
<evidence type="ECO:0000259" key="2">
    <source>
        <dbReference type="PROSITE" id="PS50975"/>
    </source>
</evidence>
<gene>
    <name evidence="3" type="ordered locus">Despr_0344</name>
</gene>
<dbReference type="GO" id="GO:0046872">
    <property type="term" value="F:metal ion binding"/>
    <property type="evidence" value="ECO:0007669"/>
    <property type="project" value="InterPro"/>
</dbReference>
<dbReference type="KEGG" id="dpr:Despr_0344"/>
<evidence type="ECO:0000313" key="4">
    <source>
        <dbReference type="Proteomes" id="UP000006365"/>
    </source>
</evidence>
<dbReference type="Proteomes" id="UP000006365">
    <property type="component" value="Chromosome"/>
</dbReference>
<dbReference type="RefSeq" id="WP_015723073.1">
    <property type="nucleotide sequence ID" value="NC_014972.1"/>
</dbReference>
<sequence length="365" mass="41336">MKKILLTSAGGSAALGFMRSLRKAASDYFFIGCDADKYYLERSEADEKHLIPLASSPHYRNILLEIIEEAKPDMIHTQTDVEVHRLSAMRDDFDRLGIKYFLPDHETIEICLSKFRSYEKWLQAGLTVPATHYLHTPDDLRRAFDQYGSPVWIREDKGAFGKGSLPAESFEEAKLWIDVRKGWGSFTAAEMLDPTSMVTWQSIWHKGVLVVAQTRKRLYWEFGNRAPSGVTGLTGAGVTISDPNVDRIAQQTILAVDPSPHGIFSVDMTYNRVGVPNPTEINIGRFFTTHHFFSEAGLNMPHIFTSIALGGSAPFFEKKINPLPENLVWIRGLDFLPKLSTLEEVEKHEERLQRRLNRIGNTKTP</sequence>
<organism evidence="3 4">
    <name type="scientific">Desulfobulbus propionicus (strain ATCC 33891 / DSM 2032 / VKM B-1956 / 1pr3)</name>
    <dbReference type="NCBI Taxonomy" id="577650"/>
    <lineage>
        <taxon>Bacteria</taxon>
        <taxon>Pseudomonadati</taxon>
        <taxon>Thermodesulfobacteriota</taxon>
        <taxon>Desulfobulbia</taxon>
        <taxon>Desulfobulbales</taxon>
        <taxon>Desulfobulbaceae</taxon>
        <taxon>Desulfobulbus</taxon>
    </lineage>
</organism>
<evidence type="ECO:0000256" key="1">
    <source>
        <dbReference type="PROSITE-ProRule" id="PRU00409"/>
    </source>
</evidence>
<reference evidence="3 4" key="1">
    <citation type="journal article" date="2011" name="Stand. Genomic Sci.">
        <title>Complete genome sequence of Desulfobulbus propionicus type strain (1pr3).</title>
        <authorList>
            <person name="Pagani I."/>
            <person name="Lapidus A."/>
            <person name="Nolan M."/>
            <person name="Lucas S."/>
            <person name="Hammon N."/>
            <person name="Deshpande S."/>
            <person name="Cheng J.F."/>
            <person name="Chertkov O."/>
            <person name="Davenport K."/>
            <person name="Tapia R."/>
            <person name="Han C."/>
            <person name="Goodwin L."/>
            <person name="Pitluck S."/>
            <person name="Liolios K."/>
            <person name="Mavromatis K."/>
            <person name="Ivanova N."/>
            <person name="Mikhailova N."/>
            <person name="Pati A."/>
            <person name="Chen A."/>
            <person name="Palaniappan K."/>
            <person name="Land M."/>
            <person name="Hauser L."/>
            <person name="Chang Y.J."/>
            <person name="Jeffries C.D."/>
            <person name="Detter J.C."/>
            <person name="Brambilla E."/>
            <person name="Kannan K.P."/>
            <person name="Djao O.D."/>
            <person name="Rohde M."/>
            <person name="Pukall R."/>
            <person name="Spring S."/>
            <person name="Goker M."/>
            <person name="Sikorski J."/>
            <person name="Woyke T."/>
            <person name="Bristow J."/>
            <person name="Eisen J.A."/>
            <person name="Markowitz V."/>
            <person name="Hugenholtz P."/>
            <person name="Kyrpides N.C."/>
            <person name="Klenk H.P."/>
        </authorList>
    </citation>
    <scope>NUCLEOTIDE SEQUENCE [LARGE SCALE GENOMIC DNA]</scope>
    <source>
        <strain evidence="4">ATCC 33891 / DSM 2032 / 1pr3</strain>
    </source>
</reference>
<proteinExistence type="predicted"/>
<keyword evidence="4" id="KW-1185">Reference proteome</keyword>
<name>A0A7U4DN07_DESPD</name>
<dbReference type="PROSITE" id="PS50975">
    <property type="entry name" value="ATP_GRASP"/>
    <property type="match status" value="1"/>
</dbReference>
<accession>A0A7U4DN07</accession>
<feature type="domain" description="ATP-grasp" evidence="2">
    <location>
        <begin position="118"/>
        <end position="309"/>
    </location>
</feature>